<evidence type="ECO:0000256" key="1">
    <source>
        <dbReference type="ARBA" id="ARBA00003510"/>
    </source>
</evidence>
<dbReference type="NCBIfam" id="TIGR00974">
    <property type="entry name" value="3a0107s02c"/>
    <property type="match status" value="1"/>
</dbReference>
<feature type="compositionally biased region" description="Polar residues" evidence="11">
    <location>
        <begin position="1"/>
        <end position="18"/>
    </location>
</feature>
<feature type="transmembrane region" description="Helical" evidence="10">
    <location>
        <begin position="227"/>
        <end position="244"/>
    </location>
</feature>
<dbReference type="GO" id="GO:0035435">
    <property type="term" value="P:phosphate ion transmembrane transport"/>
    <property type="evidence" value="ECO:0007669"/>
    <property type="project" value="InterPro"/>
</dbReference>
<feature type="transmembrane region" description="Helical" evidence="10">
    <location>
        <begin position="194"/>
        <end position="221"/>
    </location>
</feature>
<keyword evidence="5 10" id="KW-1003">Cell membrane</keyword>
<evidence type="ECO:0000256" key="11">
    <source>
        <dbReference type="SAM" id="MobiDB-lite"/>
    </source>
</evidence>
<evidence type="ECO:0000313" key="13">
    <source>
        <dbReference type="EMBL" id="UUX59189.1"/>
    </source>
</evidence>
<dbReference type="AlphaFoldDB" id="A0AA95BRG4"/>
<feature type="transmembrane region" description="Helical" evidence="10">
    <location>
        <begin position="56"/>
        <end position="79"/>
    </location>
</feature>
<keyword evidence="8 10" id="KW-1133">Transmembrane helix</keyword>
<organism evidence="13 14">
    <name type="scientific">Glutamicibacter halophytocola</name>
    <dbReference type="NCBI Taxonomy" id="1933880"/>
    <lineage>
        <taxon>Bacteria</taxon>
        <taxon>Bacillati</taxon>
        <taxon>Actinomycetota</taxon>
        <taxon>Actinomycetes</taxon>
        <taxon>Micrococcales</taxon>
        <taxon>Micrococcaceae</taxon>
        <taxon>Glutamicibacter</taxon>
    </lineage>
</organism>
<keyword evidence="4" id="KW-0813">Transport</keyword>
<feature type="transmembrane region" description="Helical" evidence="10">
    <location>
        <begin position="91"/>
        <end position="114"/>
    </location>
</feature>
<name>A0AA95BRG4_9MICC</name>
<dbReference type="InterPro" id="IPR005672">
    <property type="entry name" value="Phosphate_PstA"/>
</dbReference>
<sequence>MSATTTRLSNQASGSSTPPVRKRNSLAKGKLPKWAIWAIAAGSIIIGAAISTLTGFSVAAFAIYSAIIFLIAASVITTVVEGKRRGKNAMWTYLIYAAFIVALIPLASVLYTVLQKGLPGINSHFLFSSMNGVTGAIDNQTVANGEPVIGGAYHAVIGTLLITLWATLISVPVGMLTAVYLVEYGQGKALSKAITFFVDVMTGIPSIVAGLFAAAFFGMILGPNARMGIVAAVALSVLMIPTVVRSTEEMLKIVPNELREASFALGVRRWRTILKVVIPTAISGIASGVTLAIARVIGETAPILVTAGIASQINMNVFANWMSTLPTFIYYQILTPTSPTNIDPSVQRAWAAALLLILMVMALNLIARLVASIFAPKKGR</sequence>
<dbReference type="PANTHER" id="PTHR42922:SF1">
    <property type="entry name" value="PHOSPHATE TRANSPORT SYSTEM PERMEASE PROTEIN PSTA"/>
    <property type="match status" value="1"/>
</dbReference>
<dbReference type="GO" id="GO:0005315">
    <property type="term" value="F:phosphate transmembrane transporter activity"/>
    <property type="evidence" value="ECO:0007669"/>
    <property type="project" value="InterPro"/>
</dbReference>
<accession>A0AA95BRG4</accession>
<gene>
    <name evidence="13" type="primary">pstA</name>
    <name evidence="13" type="ORF">NUH22_00650</name>
</gene>
<protein>
    <recommendedName>
        <fullName evidence="10">Phosphate transport system permease protein PstA</fullName>
    </recommendedName>
</protein>
<dbReference type="GO" id="GO:0005886">
    <property type="term" value="C:plasma membrane"/>
    <property type="evidence" value="ECO:0007669"/>
    <property type="project" value="UniProtKB-SubCell"/>
</dbReference>
<dbReference type="PANTHER" id="PTHR42922">
    <property type="entry name" value="PHOSPHATE TRANSPORT SYSTEM PERMEASE PROTEIN PSTA"/>
    <property type="match status" value="1"/>
</dbReference>
<evidence type="ECO:0000256" key="8">
    <source>
        <dbReference type="ARBA" id="ARBA00022989"/>
    </source>
</evidence>
<feature type="region of interest" description="Disordered" evidence="11">
    <location>
        <begin position="1"/>
        <end position="24"/>
    </location>
</feature>
<dbReference type="Gene3D" id="1.10.3720.10">
    <property type="entry name" value="MetI-like"/>
    <property type="match status" value="1"/>
</dbReference>
<dbReference type="Proteomes" id="UP001060018">
    <property type="component" value="Chromosome"/>
</dbReference>
<dbReference type="RefSeq" id="WP_257745738.1">
    <property type="nucleotide sequence ID" value="NZ_CP102487.1"/>
</dbReference>
<proteinExistence type="inferred from homology"/>
<feature type="transmembrane region" description="Helical" evidence="10">
    <location>
        <begin position="349"/>
        <end position="371"/>
    </location>
</feature>
<feature type="domain" description="ABC transmembrane type-1" evidence="12">
    <location>
        <begin position="156"/>
        <end position="367"/>
    </location>
</feature>
<dbReference type="SUPFAM" id="SSF161098">
    <property type="entry name" value="MetI-like"/>
    <property type="match status" value="1"/>
</dbReference>
<evidence type="ECO:0000256" key="10">
    <source>
        <dbReference type="RuleBase" id="RU363043"/>
    </source>
</evidence>
<evidence type="ECO:0000256" key="9">
    <source>
        <dbReference type="ARBA" id="ARBA00023136"/>
    </source>
</evidence>
<dbReference type="InterPro" id="IPR000515">
    <property type="entry name" value="MetI-like"/>
</dbReference>
<evidence type="ECO:0000256" key="6">
    <source>
        <dbReference type="ARBA" id="ARBA00022592"/>
    </source>
</evidence>
<comment type="similarity">
    <text evidence="3 10">Belongs to the binding-protein-dependent transport system permease family. CysTW subfamily.</text>
</comment>
<comment type="subcellular location">
    <subcellularLocation>
        <location evidence="2 10">Cell membrane</location>
        <topology evidence="2 10">Multi-pass membrane protein</topology>
    </subcellularLocation>
</comment>
<reference evidence="13" key="1">
    <citation type="journal article" date="2022" name="Pest Manag. Sci.">
        <title>Glutamicibacter halophytocola-mediated host fitness of potato tuber moth on Solanaceae crops.</title>
        <authorList>
            <person name="Wang W."/>
            <person name="Xiao G."/>
            <person name="Du G."/>
            <person name="Chang L."/>
            <person name="Yang Y."/>
            <person name="Ye J."/>
            <person name="Chen B."/>
        </authorList>
    </citation>
    <scope>NUCLEOTIDE SEQUENCE</scope>
    <source>
        <strain evidence="13">S2</strain>
    </source>
</reference>
<keyword evidence="9 10" id="KW-0472">Membrane</keyword>
<evidence type="ECO:0000313" key="14">
    <source>
        <dbReference type="Proteomes" id="UP001060018"/>
    </source>
</evidence>
<evidence type="ECO:0000256" key="3">
    <source>
        <dbReference type="ARBA" id="ARBA00007069"/>
    </source>
</evidence>
<dbReference type="InterPro" id="IPR051408">
    <property type="entry name" value="Phosphate_transprt_permease"/>
</dbReference>
<feature type="transmembrane region" description="Helical" evidence="10">
    <location>
        <begin position="31"/>
        <end position="50"/>
    </location>
</feature>
<evidence type="ECO:0000259" key="12">
    <source>
        <dbReference type="PROSITE" id="PS50928"/>
    </source>
</evidence>
<dbReference type="PROSITE" id="PS50928">
    <property type="entry name" value="ABC_TM1"/>
    <property type="match status" value="1"/>
</dbReference>
<comment type="function">
    <text evidence="1">Part of the binding-protein-dependent transport system for phosphate; probably responsible for the translocation of the substrate across the membrane.</text>
</comment>
<evidence type="ECO:0000256" key="5">
    <source>
        <dbReference type="ARBA" id="ARBA00022475"/>
    </source>
</evidence>
<dbReference type="CDD" id="cd06261">
    <property type="entry name" value="TM_PBP2"/>
    <property type="match status" value="1"/>
</dbReference>
<feature type="transmembrane region" description="Helical" evidence="10">
    <location>
        <begin position="152"/>
        <end position="182"/>
    </location>
</feature>
<evidence type="ECO:0000256" key="7">
    <source>
        <dbReference type="ARBA" id="ARBA00022692"/>
    </source>
</evidence>
<keyword evidence="7 10" id="KW-0812">Transmembrane</keyword>
<dbReference type="Pfam" id="PF00528">
    <property type="entry name" value="BPD_transp_1"/>
    <property type="match status" value="1"/>
</dbReference>
<dbReference type="EMBL" id="CP102487">
    <property type="protein sequence ID" value="UUX59189.1"/>
    <property type="molecule type" value="Genomic_DNA"/>
</dbReference>
<dbReference type="InterPro" id="IPR035906">
    <property type="entry name" value="MetI-like_sf"/>
</dbReference>
<keyword evidence="6" id="KW-0592">Phosphate transport</keyword>
<evidence type="ECO:0000256" key="4">
    <source>
        <dbReference type="ARBA" id="ARBA00022448"/>
    </source>
</evidence>
<evidence type="ECO:0000256" key="2">
    <source>
        <dbReference type="ARBA" id="ARBA00004651"/>
    </source>
</evidence>